<dbReference type="GO" id="GO:0006950">
    <property type="term" value="P:response to stress"/>
    <property type="evidence" value="ECO:0007669"/>
    <property type="project" value="TreeGrafter"/>
</dbReference>
<organism evidence="2">
    <name type="scientific">mine drainage metagenome</name>
    <dbReference type="NCBI Taxonomy" id="410659"/>
    <lineage>
        <taxon>unclassified sequences</taxon>
        <taxon>metagenomes</taxon>
        <taxon>ecological metagenomes</taxon>
    </lineage>
</organism>
<dbReference type="SUPFAM" id="SSF46785">
    <property type="entry name" value="Winged helix' DNA-binding domain"/>
    <property type="match status" value="1"/>
</dbReference>
<dbReference type="SMART" id="SM00347">
    <property type="entry name" value="HTH_MARR"/>
    <property type="match status" value="1"/>
</dbReference>
<feature type="domain" description="HTH marR-type" evidence="1">
    <location>
        <begin position="1"/>
        <end position="142"/>
    </location>
</feature>
<evidence type="ECO:0000313" key="2">
    <source>
        <dbReference type="EMBL" id="OIR03259.1"/>
    </source>
</evidence>
<dbReference type="InterPro" id="IPR036390">
    <property type="entry name" value="WH_DNA-bd_sf"/>
</dbReference>
<dbReference type="GO" id="GO:0003700">
    <property type="term" value="F:DNA-binding transcription factor activity"/>
    <property type="evidence" value="ECO:0007669"/>
    <property type="project" value="InterPro"/>
</dbReference>
<dbReference type="InterPro" id="IPR000835">
    <property type="entry name" value="HTH_MarR-typ"/>
</dbReference>
<dbReference type="Gene3D" id="1.10.10.10">
    <property type="entry name" value="Winged helix-like DNA-binding domain superfamily/Winged helix DNA-binding domain"/>
    <property type="match status" value="1"/>
</dbReference>
<dbReference type="InterPro" id="IPR039422">
    <property type="entry name" value="MarR/SlyA-like"/>
</dbReference>
<name>A0A1J5S5Q7_9ZZZZ</name>
<comment type="caution">
    <text evidence="2">The sequence shown here is derived from an EMBL/GenBank/DDBJ whole genome shotgun (WGS) entry which is preliminary data.</text>
</comment>
<proteinExistence type="predicted"/>
<sequence>MNMAKKALTKKEFEALSEFRHQLRSFERFSEDITHEFGVTNLQYLLLLHVKGYKGREWATIGELAQRLQTHHHGVVSLASRCEKLGLLYRKKGTVDRREVEIYLTPQGDKLVKKIADAHRNELLGLQGVFKIPGEKELGGES</sequence>
<dbReference type="PANTHER" id="PTHR33164">
    <property type="entry name" value="TRANSCRIPTIONAL REGULATOR, MARR FAMILY"/>
    <property type="match status" value="1"/>
</dbReference>
<dbReference type="PROSITE" id="PS50995">
    <property type="entry name" value="HTH_MARR_2"/>
    <property type="match status" value="1"/>
</dbReference>
<dbReference type="AlphaFoldDB" id="A0A1J5S5Q7"/>
<protein>
    <submittedName>
        <fullName evidence="2">MarR family protein</fullName>
    </submittedName>
</protein>
<dbReference type="Pfam" id="PF12802">
    <property type="entry name" value="MarR_2"/>
    <property type="match status" value="1"/>
</dbReference>
<evidence type="ECO:0000259" key="1">
    <source>
        <dbReference type="PROSITE" id="PS50995"/>
    </source>
</evidence>
<dbReference type="EMBL" id="MLJW01000068">
    <property type="protein sequence ID" value="OIR03259.1"/>
    <property type="molecule type" value="Genomic_DNA"/>
</dbReference>
<reference evidence="2" key="1">
    <citation type="submission" date="2016-10" db="EMBL/GenBank/DDBJ databases">
        <title>Sequence of Gallionella enrichment culture.</title>
        <authorList>
            <person name="Poehlein A."/>
            <person name="Muehling M."/>
            <person name="Daniel R."/>
        </authorList>
    </citation>
    <scope>NUCLEOTIDE SEQUENCE</scope>
</reference>
<dbReference type="PANTHER" id="PTHR33164:SF43">
    <property type="entry name" value="HTH-TYPE TRANSCRIPTIONAL REPRESSOR YETL"/>
    <property type="match status" value="1"/>
</dbReference>
<gene>
    <name evidence="2" type="ORF">GALL_147790</name>
</gene>
<accession>A0A1J5S5Q7</accession>
<dbReference type="InterPro" id="IPR036388">
    <property type="entry name" value="WH-like_DNA-bd_sf"/>
</dbReference>